<feature type="region of interest" description="Disordered" evidence="10">
    <location>
        <begin position="87"/>
        <end position="106"/>
    </location>
</feature>
<sequence>MYARSKPLGGKRAGEGEGKQIYMHCHVSILRFVLFCFCFCFYFSASFALLFIYVCLCIHTCMYPPLLSLFSFLSVIVRRMTDTKRMANANSGLPQPPTEGDAAKSDPLEGILGTHPDCKYIKKKLLGQGSFGSAWRVEERETGTIYAAKVMDTNNMSSKDRGFVTNEVKCLSRCNNANIIRHHVSYERGGMLLIIMEYADGGDLYKQIKARQQSTRYFKEHEVLFIFLQLCLALDHIHMNKMMHRDLKTANVLLTTTGLVKLGDFGFSRQYEDSLSNPVGSTFCGTPYYLSPELWRRAPYSKKSEMWALGVVLYEVIVLKRPFGGRNMDELIDNILHARRQPLPNIYSEDLRNVCDQLLSLDPKYRPSLRQLFQQPFIRKGLETLRRSVLNHNRIPQNVQKDIACNVDEVLNSDIQDYESTRVVPRRGIVTRHTADRGWQDCELLLDEEAVVMRDVATGAEERVELSALTSVCPIDAAIAHEKFVFAMKNQTGKAFWFKEVNEASYEEWLVALQNALPF</sequence>
<evidence type="ECO:0000259" key="13">
    <source>
        <dbReference type="PROSITE" id="PS50011"/>
    </source>
</evidence>
<dbReference type="PROSITE" id="PS00107">
    <property type="entry name" value="PROTEIN_KINASE_ATP"/>
    <property type="match status" value="1"/>
</dbReference>
<comment type="catalytic activity">
    <reaction evidence="7">
        <text>L-threonyl-[protein] + ATP = O-phospho-L-threonyl-[protein] + ADP + H(+)</text>
        <dbReference type="Rhea" id="RHEA:46608"/>
        <dbReference type="Rhea" id="RHEA-COMP:11060"/>
        <dbReference type="Rhea" id="RHEA-COMP:11605"/>
        <dbReference type="ChEBI" id="CHEBI:15378"/>
        <dbReference type="ChEBI" id="CHEBI:30013"/>
        <dbReference type="ChEBI" id="CHEBI:30616"/>
        <dbReference type="ChEBI" id="CHEBI:61977"/>
        <dbReference type="ChEBI" id="CHEBI:456216"/>
        <dbReference type="EC" id="2.7.11.1"/>
    </reaction>
</comment>
<feature type="transmembrane region" description="Helical" evidence="11">
    <location>
        <begin position="21"/>
        <end position="44"/>
    </location>
</feature>
<evidence type="ECO:0000256" key="10">
    <source>
        <dbReference type="SAM" id="MobiDB-lite"/>
    </source>
</evidence>
<dbReference type="CDD" id="cd08215">
    <property type="entry name" value="STKc_Nek"/>
    <property type="match status" value="1"/>
</dbReference>
<keyword evidence="3" id="KW-0808">Transferase</keyword>
<dbReference type="Gene3D" id="1.10.510.10">
    <property type="entry name" value="Transferase(Phosphotransferase) domain 1"/>
    <property type="match status" value="1"/>
</dbReference>
<evidence type="ECO:0000256" key="8">
    <source>
        <dbReference type="ARBA" id="ARBA00048679"/>
    </source>
</evidence>
<accession>K2PAZ9</accession>
<feature type="domain" description="PH" evidence="12">
    <location>
        <begin position="423"/>
        <end position="518"/>
    </location>
</feature>
<evidence type="ECO:0000256" key="5">
    <source>
        <dbReference type="ARBA" id="ARBA00022777"/>
    </source>
</evidence>
<name>K2PAZ9_TRYCR</name>
<dbReference type="InterPro" id="IPR000719">
    <property type="entry name" value="Prot_kinase_dom"/>
</dbReference>
<dbReference type="Proteomes" id="UP000007350">
    <property type="component" value="Unassembled WGS sequence"/>
</dbReference>
<dbReference type="InterPro" id="IPR008271">
    <property type="entry name" value="Ser/Thr_kinase_AS"/>
</dbReference>
<dbReference type="FunFam" id="1.10.510.10:FF:000535">
    <property type="entry name" value="Serine/threonine-protein kinase a"/>
    <property type="match status" value="1"/>
</dbReference>
<dbReference type="OrthoDB" id="248923at2759"/>
<dbReference type="SMART" id="SM00220">
    <property type="entry name" value="S_TKc"/>
    <property type="match status" value="1"/>
</dbReference>
<keyword evidence="6 9" id="KW-0067">ATP-binding</keyword>
<dbReference type="PANTHER" id="PTHR44899">
    <property type="entry name" value="CAMK FAMILY PROTEIN KINASE"/>
    <property type="match status" value="1"/>
</dbReference>
<evidence type="ECO:0000256" key="7">
    <source>
        <dbReference type="ARBA" id="ARBA00047899"/>
    </source>
</evidence>
<evidence type="ECO:0000256" key="1">
    <source>
        <dbReference type="ARBA" id="ARBA00012513"/>
    </source>
</evidence>
<keyword evidence="2" id="KW-0723">Serine/threonine-protein kinase</keyword>
<protein>
    <recommendedName>
        <fullName evidence="1">non-specific serine/threonine protein kinase</fullName>
        <ecNumber evidence="1">2.7.11.1</ecNumber>
    </recommendedName>
</protein>
<dbReference type="GO" id="GO:0004674">
    <property type="term" value="F:protein serine/threonine kinase activity"/>
    <property type="evidence" value="ECO:0007669"/>
    <property type="project" value="UniProtKB-KW"/>
</dbReference>
<dbReference type="InterPro" id="IPR051131">
    <property type="entry name" value="NEK_Ser/Thr_kinase_NIMA"/>
</dbReference>
<reference evidence="14 15" key="1">
    <citation type="journal article" date="2012" name="BMC Genomics">
        <title>Comparative genomic analysis of human infective Trypanosoma cruzi lineages with the bat-restricted subspecies T. cruzi marinkellei.</title>
        <authorList>
            <person name="Franzen O."/>
            <person name="Talavera-Lopez C."/>
            <person name="Ochaya S."/>
            <person name="Butler C.E."/>
            <person name="Messenger L.A."/>
            <person name="Lewis M.D."/>
            <person name="Llewellyn M.S."/>
            <person name="Marinkelle C.J."/>
            <person name="Tyler K.M."/>
            <person name="Miles M.A."/>
            <person name="Andersson B."/>
        </authorList>
    </citation>
    <scope>NUCLEOTIDE SEQUENCE [LARGE SCALE GENOMIC DNA]</scope>
    <source>
        <strain evidence="14 15">B7</strain>
    </source>
</reference>
<proteinExistence type="predicted"/>
<evidence type="ECO:0000313" key="14">
    <source>
        <dbReference type="EMBL" id="EKF38262.1"/>
    </source>
</evidence>
<keyword evidence="5 14" id="KW-0418">Kinase</keyword>
<organism evidence="14 15">
    <name type="scientific">Trypanosoma cruzi marinkellei</name>
    <dbReference type="NCBI Taxonomy" id="85056"/>
    <lineage>
        <taxon>Eukaryota</taxon>
        <taxon>Discoba</taxon>
        <taxon>Euglenozoa</taxon>
        <taxon>Kinetoplastea</taxon>
        <taxon>Metakinetoplastina</taxon>
        <taxon>Trypanosomatida</taxon>
        <taxon>Trypanosomatidae</taxon>
        <taxon>Trypanosoma</taxon>
        <taxon>Schizotrypanum</taxon>
    </lineage>
</organism>
<evidence type="ECO:0000256" key="4">
    <source>
        <dbReference type="ARBA" id="ARBA00022741"/>
    </source>
</evidence>
<dbReference type="InterPro" id="IPR001849">
    <property type="entry name" value="PH_domain"/>
</dbReference>
<keyword evidence="15" id="KW-1185">Reference proteome</keyword>
<dbReference type="SUPFAM" id="SSF56112">
    <property type="entry name" value="Protein kinase-like (PK-like)"/>
    <property type="match status" value="1"/>
</dbReference>
<keyword evidence="11" id="KW-1133">Transmembrane helix</keyword>
<dbReference type="EC" id="2.7.11.1" evidence="1"/>
<dbReference type="Pfam" id="PF00069">
    <property type="entry name" value="Pkinase"/>
    <property type="match status" value="1"/>
</dbReference>
<dbReference type="PROSITE" id="PS00108">
    <property type="entry name" value="PROTEIN_KINASE_ST"/>
    <property type="match status" value="1"/>
</dbReference>
<dbReference type="PROSITE" id="PS50003">
    <property type="entry name" value="PH_DOMAIN"/>
    <property type="match status" value="1"/>
</dbReference>
<gene>
    <name evidence="14" type="ORF">MOQ_001533</name>
</gene>
<dbReference type="InterPro" id="IPR017441">
    <property type="entry name" value="Protein_kinase_ATP_BS"/>
</dbReference>
<dbReference type="PANTHER" id="PTHR44899:SF3">
    <property type="entry name" value="SERINE_THREONINE-PROTEIN KINASE NEK1"/>
    <property type="match status" value="1"/>
</dbReference>
<evidence type="ECO:0000256" key="3">
    <source>
        <dbReference type="ARBA" id="ARBA00022679"/>
    </source>
</evidence>
<dbReference type="EMBL" id="AHKC01006566">
    <property type="protein sequence ID" value="EKF38262.1"/>
    <property type="molecule type" value="Genomic_DNA"/>
</dbReference>
<evidence type="ECO:0000256" key="11">
    <source>
        <dbReference type="SAM" id="Phobius"/>
    </source>
</evidence>
<keyword evidence="4 9" id="KW-0547">Nucleotide-binding</keyword>
<dbReference type="InterPro" id="IPR011009">
    <property type="entry name" value="Kinase-like_dom_sf"/>
</dbReference>
<evidence type="ECO:0000313" key="15">
    <source>
        <dbReference type="Proteomes" id="UP000007350"/>
    </source>
</evidence>
<evidence type="ECO:0000256" key="9">
    <source>
        <dbReference type="PROSITE-ProRule" id="PRU10141"/>
    </source>
</evidence>
<feature type="binding site" evidence="9">
    <location>
        <position position="149"/>
    </location>
    <ligand>
        <name>ATP</name>
        <dbReference type="ChEBI" id="CHEBI:30616"/>
    </ligand>
</feature>
<dbReference type="GO" id="GO:0005524">
    <property type="term" value="F:ATP binding"/>
    <property type="evidence" value="ECO:0007669"/>
    <property type="project" value="UniProtKB-UniRule"/>
</dbReference>
<dbReference type="PROSITE" id="PS50011">
    <property type="entry name" value="PROTEIN_KINASE_DOM"/>
    <property type="match status" value="1"/>
</dbReference>
<evidence type="ECO:0000259" key="12">
    <source>
        <dbReference type="PROSITE" id="PS50003"/>
    </source>
</evidence>
<comment type="caution">
    <text evidence="14">The sequence shown here is derived from an EMBL/GenBank/DDBJ whole genome shotgun (WGS) entry which is preliminary data.</text>
</comment>
<keyword evidence="11" id="KW-0812">Transmembrane</keyword>
<keyword evidence="11" id="KW-0472">Membrane</keyword>
<dbReference type="AlphaFoldDB" id="K2PAZ9"/>
<evidence type="ECO:0000256" key="2">
    <source>
        <dbReference type="ARBA" id="ARBA00022527"/>
    </source>
</evidence>
<evidence type="ECO:0000256" key="6">
    <source>
        <dbReference type="ARBA" id="ARBA00022840"/>
    </source>
</evidence>
<comment type="catalytic activity">
    <reaction evidence="8">
        <text>L-seryl-[protein] + ATP = O-phospho-L-seryl-[protein] + ADP + H(+)</text>
        <dbReference type="Rhea" id="RHEA:17989"/>
        <dbReference type="Rhea" id="RHEA-COMP:9863"/>
        <dbReference type="Rhea" id="RHEA-COMP:11604"/>
        <dbReference type="ChEBI" id="CHEBI:15378"/>
        <dbReference type="ChEBI" id="CHEBI:29999"/>
        <dbReference type="ChEBI" id="CHEBI:30616"/>
        <dbReference type="ChEBI" id="CHEBI:83421"/>
        <dbReference type="ChEBI" id="CHEBI:456216"/>
        <dbReference type="EC" id="2.7.11.1"/>
    </reaction>
</comment>
<feature type="domain" description="Protein kinase" evidence="13">
    <location>
        <begin position="120"/>
        <end position="378"/>
    </location>
</feature>